<keyword evidence="1" id="KW-0472">Membrane</keyword>
<feature type="transmembrane region" description="Helical" evidence="1">
    <location>
        <begin position="45"/>
        <end position="68"/>
    </location>
</feature>
<gene>
    <name evidence="3" type="ORF">GCM10007907_39730</name>
</gene>
<dbReference type="Proteomes" id="UP001156706">
    <property type="component" value="Unassembled WGS sequence"/>
</dbReference>
<keyword evidence="1" id="KW-1133">Transmembrane helix</keyword>
<reference evidence="4" key="1">
    <citation type="journal article" date="2019" name="Int. J. Syst. Evol. Microbiol.">
        <title>The Global Catalogue of Microorganisms (GCM) 10K type strain sequencing project: providing services to taxonomists for standard genome sequencing and annotation.</title>
        <authorList>
            <consortium name="The Broad Institute Genomics Platform"/>
            <consortium name="The Broad Institute Genome Sequencing Center for Infectious Disease"/>
            <person name="Wu L."/>
            <person name="Ma J."/>
        </authorList>
    </citation>
    <scope>NUCLEOTIDE SEQUENCE [LARGE SCALE GENOMIC DNA]</scope>
    <source>
        <strain evidence="4">NBRC 110044</strain>
    </source>
</reference>
<dbReference type="InterPro" id="IPR002881">
    <property type="entry name" value="DUF58"/>
</dbReference>
<comment type="caution">
    <text evidence="3">The sequence shown here is derived from an EMBL/GenBank/DDBJ whole genome shotgun (WGS) entry which is preliminary data.</text>
</comment>
<name>A0ABQ5YMI1_9NEIS</name>
<dbReference type="PANTHER" id="PTHR34351:SF1">
    <property type="entry name" value="SLR1927 PROTEIN"/>
    <property type="match status" value="1"/>
</dbReference>
<evidence type="ECO:0000256" key="1">
    <source>
        <dbReference type="SAM" id="Phobius"/>
    </source>
</evidence>
<keyword evidence="4" id="KW-1185">Reference proteome</keyword>
<evidence type="ECO:0000313" key="4">
    <source>
        <dbReference type="Proteomes" id="UP001156706"/>
    </source>
</evidence>
<sequence>MHPAPPPRRTWLAGLLAPLQQRWNRWLQRRHPHGMVAQRLTQNRVYIFLSRSGLVFCIMLVAMLGGAINYDLALAYLLVFLLASMALASVFHTFRNLLGLSLMPGRADPCFAGEVARFEVILENDSRLPRHNLGLRFEGPVEASDVAPGDTARVWLPLSASKRGWLVAPRLRIETHWPLGVFQAWSYAFFSQRALVYPKPENDPPPLPMAATGDGEGTLTPRGQDDFAGLRPFQRGDSPRHVAWKVAARDDALMVKEFHGQAAEALWLDWDAASGLIDTEARLSRLTAWVLAAHAAGLAYGLRLPGEVLAADQGEAHRDACLAALALHGIREAT</sequence>
<evidence type="ECO:0000313" key="3">
    <source>
        <dbReference type="EMBL" id="GLR15183.1"/>
    </source>
</evidence>
<protein>
    <recommendedName>
        <fullName evidence="2">DUF58 domain-containing protein</fullName>
    </recommendedName>
</protein>
<proteinExistence type="predicted"/>
<evidence type="ECO:0000259" key="2">
    <source>
        <dbReference type="Pfam" id="PF01882"/>
    </source>
</evidence>
<dbReference type="Pfam" id="PF01882">
    <property type="entry name" value="DUF58"/>
    <property type="match status" value="1"/>
</dbReference>
<accession>A0ABQ5YMI1</accession>
<feature type="transmembrane region" description="Helical" evidence="1">
    <location>
        <begin position="74"/>
        <end position="94"/>
    </location>
</feature>
<feature type="domain" description="DUF58" evidence="2">
    <location>
        <begin position="231"/>
        <end position="274"/>
    </location>
</feature>
<dbReference type="RefSeq" id="WP_284198253.1">
    <property type="nucleotide sequence ID" value="NZ_BSOG01000007.1"/>
</dbReference>
<dbReference type="EMBL" id="BSOG01000007">
    <property type="protein sequence ID" value="GLR15183.1"/>
    <property type="molecule type" value="Genomic_DNA"/>
</dbReference>
<keyword evidence="1" id="KW-0812">Transmembrane</keyword>
<organism evidence="3 4">
    <name type="scientific">Chitinimonas prasina</name>
    <dbReference type="NCBI Taxonomy" id="1434937"/>
    <lineage>
        <taxon>Bacteria</taxon>
        <taxon>Pseudomonadati</taxon>
        <taxon>Pseudomonadota</taxon>
        <taxon>Betaproteobacteria</taxon>
        <taxon>Neisseriales</taxon>
        <taxon>Chitinibacteraceae</taxon>
        <taxon>Chitinimonas</taxon>
    </lineage>
</organism>
<dbReference type="PANTHER" id="PTHR34351">
    <property type="entry name" value="SLR1927 PROTEIN-RELATED"/>
    <property type="match status" value="1"/>
</dbReference>